<evidence type="ECO:0000313" key="6">
    <source>
        <dbReference type="Proteomes" id="UP001302745"/>
    </source>
</evidence>
<name>A0AAN6VVX0_9PEZI</name>
<organism evidence="5 6">
    <name type="scientific">Chaetomidium leptoderma</name>
    <dbReference type="NCBI Taxonomy" id="669021"/>
    <lineage>
        <taxon>Eukaryota</taxon>
        <taxon>Fungi</taxon>
        <taxon>Dikarya</taxon>
        <taxon>Ascomycota</taxon>
        <taxon>Pezizomycotina</taxon>
        <taxon>Sordariomycetes</taxon>
        <taxon>Sordariomycetidae</taxon>
        <taxon>Sordariales</taxon>
        <taxon>Chaetomiaceae</taxon>
        <taxon>Chaetomidium</taxon>
    </lineage>
</organism>
<evidence type="ECO:0000259" key="3">
    <source>
        <dbReference type="PROSITE" id="PS50404"/>
    </source>
</evidence>
<evidence type="ECO:0000259" key="4">
    <source>
        <dbReference type="PROSITE" id="PS50405"/>
    </source>
</evidence>
<dbReference type="InterPro" id="IPR036249">
    <property type="entry name" value="Thioredoxin-like_sf"/>
</dbReference>
<proteinExistence type="inferred from homology"/>
<dbReference type="Gene3D" id="1.20.1050.10">
    <property type="match status" value="1"/>
</dbReference>
<feature type="domain" description="GST C-terminal" evidence="4">
    <location>
        <begin position="92"/>
        <end position="223"/>
    </location>
</feature>
<dbReference type="InterPro" id="IPR004045">
    <property type="entry name" value="Glutathione_S-Trfase_N"/>
</dbReference>
<reference evidence="5" key="1">
    <citation type="journal article" date="2023" name="Mol. Phylogenet. Evol.">
        <title>Genome-scale phylogeny and comparative genomics of the fungal order Sordariales.</title>
        <authorList>
            <person name="Hensen N."/>
            <person name="Bonometti L."/>
            <person name="Westerberg I."/>
            <person name="Brannstrom I.O."/>
            <person name="Guillou S."/>
            <person name="Cros-Aarteil S."/>
            <person name="Calhoun S."/>
            <person name="Haridas S."/>
            <person name="Kuo A."/>
            <person name="Mondo S."/>
            <person name="Pangilinan J."/>
            <person name="Riley R."/>
            <person name="LaButti K."/>
            <person name="Andreopoulos B."/>
            <person name="Lipzen A."/>
            <person name="Chen C."/>
            <person name="Yan M."/>
            <person name="Daum C."/>
            <person name="Ng V."/>
            <person name="Clum A."/>
            <person name="Steindorff A."/>
            <person name="Ohm R.A."/>
            <person name="Martin F."/>
            <person name="Silar P."/>
            <person name="Natvig D.O."/>
            <person name="Lalanne C."/>
            <person name="Gautier V."/>
            <person name="Ament-Velasquez S.L."/>
            <person name="Kruys A."/>
            <person name="Hutchinson M.I."/>
            <person name="Powell A.J."/>
            <person name="Barry K."/>
            <person name="Miller A.N."/>
            <person name="Grigoriev I.V."/>
            <person name="Debuchy R."/>
            <person name="Gladieux P."/>
            <person name="Hiltunen Thoren M."/>
            <person name="Johannesson H."/>
        </authorList>
    </citation>
    <scope>NUCLEOTIDE SEQUENCE</scope>
    <source>
        <strain evidence="5">CBS 538.74</strain>
    </source>
</reference>
<dbReference type="PROSITE" id="PS50405">
    <property type="entry name" value="GST_CTER"/>
    <property type="match status" value="1"/>
</dbReference>
<evidence type="ECO:0000313" key="5">
    <source>
        <dbReference type="EMBL" id="KAK4157781.1"/>
    </source>
</evidence>
<protein>
    <submittedName>
        <fullName evidence="5">Glutathione S-transferase</fullName>
    </submittedName>
</protein>
<dbReference type="EMBL" id="MU856846">
    <property type="protein sequence ID" value="KAK4157781.1"/>
    <property type="molecule type" value="Genomic_DNA"/>
</dbReference>
<dbReference type="SUPFAM" id="SSF47616">
    <property type="entry name" value="GST C-terminal domain-like"/>
    <property type="match status" value="1"/>
</dbReference>
<dbReference type="GO" id="GO:0005634">
    <property type="term" value="C:nucleus"/>
    <property type="evidence" value="ECO:0007669"/>
    <property type="project" value="TreeGrafter"/>
</dbReference>
<sequence>MAPFGRIYTYPNNYRVQRAQAIAAINGLTIETVPDFQIGVTNRTPEFLAKFPLGKVPAFESGDGSFVLTEGQAIARYAAESGPKADQLCGKDVKTRALIEQWSCFAEQDLASNLTPPLLMCLAKFIPYDEAKYEQHVAAFERGAKAVEAALQGGKQFLVGEQLTLADVMVAGVLFLAGKFVMDKEMRKDLPLVEAYLKRVMDVPEMKEAFGAVELCETRVKGE</sequence>
<evidence type="ECO:0000256" key="1">
    <source>
        <dbReference type="ARBA" id="ARBA00007409"/>
    </source>
</evidence>
<comment type="similarity">
    <text evidence="1 2">Belongs to the GST superfamily.</text>
</comment>
<dbReference type="PANTHER" id="PTHR43986:SF10">
    <property type="entry name" value="ELONGATION FACTOR EEF-1B GAMMA SUBUNIT, PUTATIVE (AFU_ORTHOLOGUE AFUA_1G17120)-RELATED"/>
    <property type="match status" value="1"/>
</dbReference>
<dbReference type="InterPro" id="IPR004046">
    <property type="entry name" value="GST_C"/>
</dbReference>
<reference evidence="5" key="2">
    <citation type="submission" date="2023-05" db="EMBL/GenBank/DDBJ databases">
        <authorList>
            <consortium name="Lawrence Berkeley National Laboratory"/>
            <person name="Steindorff A."/>
            <person name="Hensen N."/>
            <person name="Bonometti L."/>
            <person name="Westerberg I."/>
            <person name="Brannstrom I.O."/>
            <person name="Guillou S."/>
            <person name="Cros-Aarteil S."/>
            <person name="Calhoun S."/>
            <person name="Haridas S."/>
            <person name="Kuo A."/>
            <person name="Mondo S."/>
            <person name="Pangilinan J."/>
            <person name="Riley R."/>
            <person name="Labutti K."/>
            <person name="Andreopoulos B."/>
            <person name="Lipzen A."/>
            <person name="Chen C."/>
            <person name="Yanf M."/>
            <person name="Daum C."/>
            <person name="Ng V."/>
            <person name="Clum A."/>
            <person name="Ohm R."/>
            <person name="Martin F."/>
            <person name="Silar P."/>
            <person name="Natvig D."/>
            <person name="Lalanne C."/>
            <person name="Gautier V."/>
            <person name="Ament-Velasquez S.L."/>
            <person name="Kruys A."/>
            <person name="Hutchinson M.I."/>
            <person name="Powell A.J."/>
            <person name="Barry K."/>
            <person name="Miller A.N."/>
            <person name="Grigoriev I.V."/>
            <person name="Debuchy R."/>
            <person name="Gladieux P."/>
            <person name="Thoren M.H."/>
            <person name="Johannesson H."/>
        </authorList>
    </citation>
    <scope>NUCLEOTIDE SEQUENCE</scope>
    <source>
        <strain evidence="5">CBS 538.74</strain>
    </source>
</reference>
<dbReference type="Pfam" id="PF02798">
    <property type="entry name" value="GST_N"/>
    <property type="match status" value="1"/>
</dbReference>
<dbReference type="SUPFAM" id="SSF52833">
    <property type="entry name" value="Thioredoxin-like"/>
    <property type="match status" value="1"/>
</dbReference>
<dbReference type="GO" id="GO:0006414">
    <property type="term" value="P:translational elongation"/>
    <property type="evidence" value="ECO:0007669"/>
    <property type="project" value="TreeGrafter"/>
</dbReference>
<dbReference type="Pfam" id="PF00043">
    <property type="entry name" value="GST_C"/>
    <property type="match status" value="1"/>
</dbReference>
<comment type="caution">
    <text evidence="5">The sequence shown here is derived from an EMBL/GenBank/DDBJ whole genome shotgun (WGS) entry which is preliminary data.</text>
</comment>
<accession>A0AAN6VVX0</accession>
<dbReference type="Gene3D" id="3.40.30.10">
    <property type="entry name" value="Glutaredoxin"/>
    <property type="match status" value="1"/>
</dbReference>
<dbReference type="PROSITE" id="PS50404">
    <property type="entry name" value="GST_NTER"/>
    <property type="match status" value="1"/>
</dbReference>
<dbReference type="SFLD" id="SFLDS00019">
    <property type="entry name" value="Glutathione_Transferase_(cytos"/>
    <property type="match status" value="1"/>
</dbReference>
<dbReference type="InterPro" id="IPR010987">
    <property type="entry name" value="Glutathione-S-Trfase_C-like"/>
</dbReference>
<keyword evidence="6" id="KW-1185">Reference proteome</keyword>
<evidence type="ECO:0000256" key="2">
    <source>
        <dbReference type="RuleBase" id="RU003494"/>
    </source>
</evidence>
<dbReference type="Proteomes" id="UP001302745">
    <property type="component" value="Unassembled WGS sequence"/>
</dbReference>
<feature type="domain" description="GST N-terminal" evidence="3">
    <location>
        <begin position="3"/>
        <end position="86"/>
    </location>
</feature>
<dbReference type="CDD" id="cd03044">
    <property type="entry name" value="GST_N_EF1Bgamma"/>
    <property type="match status" value="1"/>
</dbReference>
<dbReference type="InterPro" id="IPR036282">
    <property type="entry name" value="Glutathione-S-Trfase_C_sf"/>
</dbReference>
<dbReference type="InterPro" id="IPR050802">
    <property type="entry name" value="EF-GSTs"/>
</dbReference>
<dbReference type="GO" id="GO:0005737">
    <property type="term" value="C:cytoplasm"/>
    <property type="evidence" value="ECO:0007669"/>
    <property type="project" value="TreeGrafter"/>
</dbReference>
<dbReference type="PANTHER" id="PTHR43986">
    <property type="entry name" value="ELONGATION FACTOR 1-GAMMA"/>
    <property type="match status" value="1"/>
</dbReference>
<dbReference type="InterPro" id="IPR040079">
    <property type="entry name" value="Glutathione_S-Trfase"/>
</dbReference>
<dbReference type="AlphaFoldDB" id="A0AAN6VVX0"/>
<dbReference type="FunFam" id="3.40.30.10:FF:000148">
    <property type="entry name" value="Elongation factor 1B gamma"/>
    <property type="match status" value="1"/>
</dbReference>
<gene>
    <name evidence="5" type="ORF">C8A00DRAFT_39923</name>
</gene>
<dbReference type="SFLD" id="SFLDG00358">
    <property type="entry name" value="Main_(cytGST)"/>
    <property type="match status" value="1"/>
</dbReference>